<evidence type="ECO:0000256" key="6">
    <source>
        <dbReference type="ARBA" id="ARBA00022692"/>
    </source>
</evidence>
<dbReference type="InterPro" id="IPR006260">
    <property type="entry name" value="TonB/TolA_C"/>
</dbReference>
<dbReference type="Pfam" id="PF03544">
    <property type="entry name" value="TonB_C"/>
    <property type="match status" value="1"/>
</dbReference>
<dbReference type="PANTHER" id="PTHR33446">
    <property type="entry name" value="PROTEIN TONB-RELATED"/>
    <property type="match status" value="1"/>
</dbReference>
<comment type="function">
    <text evidence="10">Interacts with outer membrane receptor proteins that carry out high-affinity binding and energy dependent uptake into the periplasmic space of specific substrates. It could act to transduce energy from the cytoplasmic membrane to specific energy-requiring processes in the outer membrane, resulting in the release into the periplasm of ligands bound by these outer membrane proteins.</text>
</comment>
<dbReference type="NCBIfam" id="TIGR01352">
    <property type="entry name" value="tonB_Cterm"/>
    <property type="match status" value="1"/>
</dbReference>
<feature type="compositionally biased region" description="Pro residues" evidence="11">
    <location>
        <begin position="1"/>
        <end position="19"/>
    </location>
</feature>
<dbReference type="EMBL" id="BMME01000001">
    <property type="protein sequence ID" value="GGK06749.1"/>
    <property type="molecule type" value="Genomic_DNA"/>
</dbReference>
<evidence type="ECO:0000256" key="11">
    <source>
        <dbReference type="SAM" id="MobiDB-lite"/>
    </source>
</evidence>
<dbReference type="SUPFAM" id="SSF74653">
    <property type="entry name" value="TolA/TonB C-terminal domain"/>
    <property type="match status" value="1"/>
</dbReference>
<feature type="domain" description="TonB C-terminal" evidence="12">
    <location>
        <begin position="99"/>
        <end position="191"/>
    </location>
</feature>
<evidence type="ECO:0000313" key="13">
    <source>
        <dbReference type="EMBL" id="GGK06749.1"/>
    </source>
</evidence>
<feature type="transmembrane region" description="Helical" evidence="10">
    <location>
        <begin position="28"/>
        <end position="46"/>
    </location>
</feature>
<feature type="compositionally biased region" description="Basic and acidic residues" evidence="11">
    <location>
        <begin position="67"/>
        <end position="91"/>
    </location>
</feature>
<comment type="similarity">
    <text evidence="2 10">Belongs to the TonB family.</text>
</comment>
<keyword evidence="7 10" id="KW-0653">Protein transport</keyword>
<dbReference type="PRINTS" id="PR01374">
    <property type="entry name" value="TONBPROTEIN"/>
</dbReference>
<keyword evidence="3 10" id="KW-0813">Transport</keyword>
<evidence type="ECO:0000256" key="9">
    <source>
        <dbReference type="ARBA" id="ARBA00023136"/>
    </source>
</evidence>
<evidence type="ECO:0000256" key="2">
    <source>
        <dbReference type="ARBA" id="ARBA00006555"/>
    </source>
</evidence>
<evidence type="ECO:0000256" key="4">
    <source>
        <dbReference type="ARBA" id="ARBA00022475"/>
    </source>
</evidence>
<evidence type="ECO:0000256" key="7">
    <source>
        <dbReference type="ARBA" id="ARBA00022927"/>
    </source>
</evidence>
<evidence type="ECO:0000313" key="14">
    <source>
        <dbReference type="Proteomes" id="UP000599009"/>
    </source>
</evidence>
<evidence type="ECO:0000256" key="5">
    <source>
        <dbReference type="ARBA" id="ARBA00022519"/>
    </source>
</evidence>
<protein>
    <recommendedName>
        <fullName evidence="10">Protein TonB</fullName>
    </recommendedName>
</protein>
<dbReference type="PROSITE" id="PS52015">
    <property type="entry name" value="TONB_CTD"/>
    <property type="match status" value="1"/>
</dbReference>
<organism evidence="13 14">
    <name type="scientific">Luteimonas terricola</name>
    <dbReference type="NCBI Taxonomy" id="645597"/>
    <lineage>
        <taxon>Bacteria</taxon>
        <taxon>Pseudomonadati</taxon>
        <taxon>Pseudomonadota</taxon>
        <taxon>Gammaproteobacteria</taxon>
        <taxon>Lysobacterales</taxon>
        <taxon>Lysobacteraceae</taxon>
        <taxon>Luteimonas</taxon>
    </lineage>
</organism>
<dbReference type="InterPro" id="IPR003538">
    <property type="entry name" value="TonB"/>
</dbReference>
<feature type="region of interest" description="Disordered" evidence="11">
    <location>
        <begin position="54"/>
        <end position="108"/>
    </location>
</feature>
<reference evidence="14" key="1">
    <citation type="journal article" date="2019" name="Int. J. Syst. Evol. Microbiol.">
        <title>The Global Catalogue of Microorganisms (GCM) 10K type strain sequencing project: providing services to taxonomists for standard genome sequencing and annotation.</title>
        <authorList>
            <consortium name="The Broad Institute Genomics Platform"/>
            <consortium name="The Broad Institute Genome Sequencing Center for Infectious Disease"/>
            <person name="Wu L."/>
            <person name="Ma J."/>
        </authorList>
    </citation>
    <scope>NUCLEOTIDE SEQUENCE [LARGE SCALE GENOMIC DNA]</scope>
    <source>
        <strain evidence="14">CGMCC 1.8985</strain>
    </source>
</reference>
<sequence>MSDPNPNIPDPPREQPPPPESDRKSATPLLWIVLLLALLAFGWFIYNQRAGVSTAPEPLPPPAVDVGDARDAAAERERAADDVRREARVRAPEPASSTGPDSEPELTNRIQPEYPVAAYRDRAEGTVLVGILVDANGRPSEVDVVRRSGNRDLDRAALDAVRQWTFEPAVRGGRKVEARVEVPVTFRLDAQ</sequence>
<evidence type="ECO:0000256" key="3">
    <source>
        <dbReference type="ARBA" id="ARBA00022448"/>
    </source>
</evidence>
<dbReference type="PANTHER" id="PTHR33446:SF2">
    <property type="entry name" value="PROTEIN TONB"/>
    <property type="match status" value="1"/>
</dbReference>
<keyword evidence="6 10" id="KW-0812">Transmembrane</keyword>
<feature type="region of interest" description="Disordered" evidence="11">
    <location>
        <begin position="1"/>
        <end position="24"/>
    </location>
</feature>
<comment type="caution">
    <text evidence="13">The sequence shown here is derived from an EMBL/GenBank/DDBJ whole genome shotgun (WGS) entry which is preliminary data.</text>
</comment>
<keyword evidence="9 10" id="KW-0472">Membrane</keyword>
<evidence type="ECO:0000259" key="12">
    <source>
        <dbReference type="PROSITE" id="PS52015"/>
    </source>
</evidence>
<keyword evidence="4 10" id="KW-1003">Cell membrane</keyword>
<accession>A0ABQ2ECK1</accession>
<keyword evidence="14" id="KW-1185">Reference proteome</keyword>
<name>A0ABQ2ECK1_9GAMM</name>
<dbReference type="RefSeq" id="WP_132986166.1">
    <property type="nucleotide sequence ID" value="NZ_BMME01000001.1"/>
</dbReference>
<gene>
    <name evidence="13" type="ORF">GCM10011394_14950</name>
</gene>
<evidence type="ECO:0000256" key="10">
    <source>
        <dbReference type="RuleBase" id="RU362123"/>
    </source>
</evidence>
<keyword evidence="5 10" id="KW-0997">Cell inner membrane</keyword>
<dbReference type="Gene3D" id="3.30.1150.10">
    <property type="match status" value="1"/>
</dbReference>
<evidence type="ECO:0000256" key="8">
    <source>
        <dbReference type="ARBA" id="ARBA00022989"/>
    </source>
</evidence>
<comment type="subcellular location">
    <subcellularLocation>
        <location evidence="1 10">Cell inner membrane</location>
        <topology evidence="1 10">Single-pass membrane protein</topology>
        <orientation evidence="1 10">Periplasmic side</orientation>
    </subcellularLocation>
</comment>
<dbReference type="InterPro" id="IPR037682">
    <property type="entry name" value="TonB_C"/>
</dbReference>
<dbReference type="Proteomes" id="UP000599009">
    <property type="component" value="Unassembled WGS sequence"/>
</dbReference>
<evidence type="ECO:0000256" key="1">
    <source>
        <dbReference type="ARBA" id="ARBA00004383"/>
    </source>
</evidence>
<dbReference type="InterPro" id="IPR051045">
    <property type="entry name" value="TonB-dependent_transducer"/>
</dbReference>
<proteinExistence type="inferred from homology"/>
<keyword evidence="10" id="KW-0735">Signal-anchor</keyword>
<keyword evidence="8 10" id="KW-1133">Transmembrane helix</keyword>